<proteinExistence type="predicted"/>
<organism evidence="1 2">
    <name type="scientific">Edaphochlamys debaryana</name>
    <dbReference type="NCBI Taxonomy" id="47281"/>
    <lineage>
        <taxon>Eukaryota</taxon>
        <taxon>Viridiplantae</taxon>
        <taxon>Chlorophyta</taxon>
        <taxon>core chlorophytes</taxon>
        <taxon>Chlorophyceae</taxon>
        <taxon>CS clade</taxon>
        <taxon>Chlamydomonadales</taxon>
        <taxon>Chlamydomonadales incertae sedis</taxon>
        <taxon>Edaphochlamys</taxon>
    </lineage>
</organism>
<protein>
    <submittedName>
        <fullName evidence="1">Uncharacterized protein</fullName>
    </submittedName>
</protein>
<dbReference type="AlphaFoldDB" id="A0A835XE23"/>
<dbReference type="EMBL" id="JAEHOE010000202">
    <property type="protein sequence ID" value="KAG2482792.1"/>
    <property type="molecule type" value="Genomic_DNA"/>
</dbReference>
<sequence>MRSLARGMAVAALRGGSQRPAQAPASSSSDFGHYAAIFGSAASLYLALKADNADVKASMAEFKADVKADNADVKQQLGKAEDRWLSVAQEGYSERRLVDFLKEQQLRTLVLPADKKPELP</sequence>
<keyword evidence="2" id="KW-1185">Reference proteome</keyword>
<gene>
    <name evidence="1" type="ORF">HYH03_018329</name>
</gene>
<reference evidence="1" key="1">
    <citation type="journal article" date="2020" name="bioRxiv">
        <title>Comparative genomics of Chlamydomonas.</title>
        <authorList>
            <person name="Craig R.J."/>
            <person name="Hasan A.R."/>
            <person name="Ness R.W."/>
            <person name="Keightley P.D."/>
        </authorList>
    </citation>
    <scope>NUCLEOTIDE SEQUENCE</scope>
    <source>
        <strain evidence="1">CCAP 11/70</strain>
    </source>
</reference>
<comment type="caution">
    <text evidence="1">The sequence shown here is derived from an EMBL/GenBank/DDBJ whole genome shotgun (WGS) entry which is preliminary data.</text>
</comment>
<evidence type="ECO:0000313" key="2">
    <source>
        <dbReference type="Proteomes" id="UP000612055"/>
    </source>
</evidence>
<evidence type="ECO:0000313" key="1">
    <source>
        <dbReference type="EMBL" id="KAG2482792.1"/>
    </source>
</evidence>
<name>A0A835XE23_9CHLO</name>
<dbReference type="Proteomes" id="UP000612055">
    <property type="component" value="Unassembled WGS sequence"/>
</dbReference>
<accession>A0A835XE23</accession>